<dbReference type="GO" id="GO:0050660">
    <property type="term" value="F:flavin adenine dinucleotide binding"/>
    <property type="evidence" value="ECO:0007669"/>
    <property type="project" value="TreeGrafter"/>
</dbReference>
<evidence type="ECO:0000256" key="3">
    <source>
        <dbReference type="ARBA" id="ARBA00022827"/>
    </source>
</evidence>
<evidence type="ECO:0000313" key="7">
    <source>
        <dbReference type="Proteomes" id="UP000827284"/>
    </source>
</evidence>
<evidence type="ECO:0000256" key="1">
    <source>
        <dbReference type="ARBA" id="ARBA00006442"/>
    </source>
</evidence>
<dbReference type="PRINTS" id="PR00368">
    <property type="entry name" value="FADPNR"/>
</dbReference>
<protein>
    <submittedName>
        <fullName evidence="6">Apoptosis-inducing factor 2</fullName>
    </submittedName>
</protein>
<dbReference type="Proteomes" id="UP000827284">
    <property type="component" value="Unassembled WGS sequence"/>
</dbReference>
<evidence type="ECO:0000313" key="6">
    <source>
        <dbReference type="EMBL" id="GJJ68993.1"/>
    </source>
</evidence>
<keyword evidence="4" id="KW-0560">Oxidoreductase</keyword>
<dbReference type="PROSITE" id="PS51257">
    <property type="entry name" value="PROKAR_LIPOPROTEIN"/>
    <property type="match status" value="1"/>
</dbReference>
<proteinExistence type="inferred from homology"/>
<reference evidence="6" key="1">
    <citation type="submission" date="2021-11" db="EMBL/GenBank/DDBJ databases">
        <authorList>
            <person name="Herlambang A."/>
            <person name="Guo Y."/>
            <person name="Takashima Y."/>
            <person name="Nishizawa T."/>
        </authorList>
    </citation>
    <scope>NUCLEOTIDE SEQUENCE</scope>
    <source>
        <strain evidence="6">E1425</strain>
    </source>
</reference>
<feature type="domain" description="FAD/NAD(P)-binding" evidence="5">
    <location>
        <begin position="5"/>
        <end position="265"/>
    </location>
</feature>
<dbReference type="Pfam" id="PF07992">
    <property type="entry name" value="Pyr_redox_2"/>
    <property type="match status" value="1"/>
</dbReference>
<dbReference type="PANTHER" id="PTHR43735">
    <property type="entry name" value="APOPTOSIS-INDUCING FACTOR 1"/>
    <property type="match status" value="1"/>
</dbReference>
<keyword evidence="7" id="KW-1185">Reference proteome</keyword>
<comment type="caution">
    <text evidence="6">The sequence shown here is derived from an EMBL/GenBank/DDBJ whole genome shotgun (WGS) entry which is preliminary data.</text>
</comment>
<dbReference type="GO" id="GO:0005737">
    <property type="term" value="C:cytoplasm"/>
    <property type="evidence" value="ECO:0007669"/>
    <property type="project" value="TreeGrafter"/>
</dbReference>
<evidence type="ECO:0000256" key="4">
    <source>
        <dbReference type="ARBA" id="ARBA00023002"/>
    </source>
</evidence>
<reference evidence="6" key="2">
    <citation type="journal article" date="2022" name="Microbiol. Resour. Announc.">
        <title>Whole-Genome Sequence of Entomortierella parvispora E1425, a Mucoromycotan Fungus Associated with Burkholderiaceae-Related Endosymbiotic Bacteria.</title>
        <authorList>
            <person name="Herlambang A."/>
            <person name="Guo Y."/>
            <person name="Takashima Y."/>
            <person name="Narisawa K."/>
            <person name="Ohta H."/>
            <person name="Nishizawa T."/>
        </authorList>
    </citation>
    <scope>NUCLEOTIDE SEQUENCE</scope>
    <source>
        <strain evidence="6">E1425</strain>
    </source>
</reference>
<dbReference type="SUPFAM" id="SSF51905">
    <property type="entry name" value="FAD/NAD(P)-binding domain"/>
    <property type="match status" value="2"/>
</dbReference>
<dbReference type="EMBL" id="BQFW01000002">
    <property type="protein sequence ID" value="GJJ68993.1"/>
    <property type="molecule type" value="Genomic_DNA"/>
</dbReference>
<evidence type="ECO:0000256" key="2">
    <source>
        <dbReference type="ARBA" id="ARBA00022630"/>
    </source>
</evidence>
<dbReference type="InterPro" id="IPR023753">
    <property type="entry name" value="FAD/NAD-binding_dom"/>
</dbReference>
<sequence>MPTKHIVIVGGSYGGVACANTLQKALDPRLDATITLIDSRDARYHCIASYRALVQKDYAKNLWIPYTNLFPKNSPHRVIQGVVSGVYHDHVILSTNSESSTSRIDFDYLVIATGSMVPSPSKWKVKDSAEGRRLLDKAREDVEHSQSIVVIGGGACGTELAGELKYAYPAKKVTLIHGGASLVDYPKFPQSFKDEAKRYLEKQGVEVILNEQVEVQGLTRENSIQKADRTIVLKNTDRSIRSDLQFLSIGQQAQTELLSTLQLPSTEVASVDGSHKDNGFKVESLLDPKTKAIRVRSTLQLDHAAFLNIFAIGDASNADPVPTAMAAVAGGETSARNIMKLIKKARRSEAGEREPQEHDGFHCHSWSKLEDYRHIQTLMILAMNPSGGVCQLPVLGTWFGNLGAWLVKSGDLFSGRFWREMNMPRR</sequence>
<organism evidence="6 7">
    <name type="scientific">Entomortierella parvispora</name>
    <dbReference type="NCBI Taxonomy" id="205924"/>
    <lineage>
        <taxon>Eukaryota</taxon>
        <taxon>Fungi</taxon>
        <taxon>Fungi incertae sedis</taxon>
        <taxon>Mucoromycota</taxon>
        <taxon>Mortierellomycotina</taxon>
        <taxon>Mortierellomycetes</taxon>
        <taxon>Mortierellales</taxon>
        <taxon>Mortierellaceae</taxon>
        <taxon>Entomortierella</taxon>
    </lineage>
</organism>
<dbReference type="PANTHER" id="PTHR43735:SF3">
    <property type="entry name" value="FERROPTOSIS SUPPRESSOR PROTEIN 1"/>
    <property type="match status" value="1"/>
</dbReference>
<keyword evidence="2" id="KW-0285">Flavoprotein</keyword>
<dbReference type="GO" id="GO:0004174">
    <property type="term" value="F:electron-transferring-flavoprotein dehydrogenase activity"/>
    <property type="evidence" value="ECO:0007669"/>
    <property type="project" value="TreeGrafter"/>
</dbReference>
<comment type="similarity">
    <text evidence="1">Belongs to the FAD-dependent oxidoreductase family.</text>
</comment>
<keyword evidence="3" id="KW-0274">FAD</keyword>
<dbReference type="AlphaFoldDB" id="A0A9P3LSH5"/>
<evidence type="ECO:0000259" key="5">
    <source>
        <dbReference type="Pfam" id="PF07992"/>
    </source>
</evidence>
<gene>
    <name evidence="6" type="ORF">EMPS_01339</name>
</gene>
<accession>A0A9P3LSH5</accession>
<dbReference type="OrthoDB" id="202203at2759"/>
<dbReference type="InterPro" id="IPR036188">
    <property type="entry name" value="FAD/NAD-bd_sf"/>
</dbReference>
<dbReference type="Gene3D" id="3.50.50.100">
    <property type="match status" value="1"/>
</dbReference>
<name>A0A9P3LSH5_9FUNG</name>